<accession>A0A426ZDL7</accession>
<dbReference type="EMBL" id="AMZH03007152">
    <property type="protein sequence ID" value="RRT62032.1"/>
    <property type="molecule type" value="Genomic_DNA"/>
</dbReference>
<sequence>MLFLRPALRNRSERCFPSVPPLPPRQRAHPVVATSSTKSSPFLPCFFSTRRRTPLLQPAAAPTAITPYNNCSRSRSRNCNPGWPTAASRYSCCRLLPSLATTTDRRPRAPSTVYNSVASASCYPCLPSLPSSSSSSAASAAPSATRSRSSSTLLQQPLPDINTTATHVAASVTVMLLLQPPLPIASVAATIASCASSSPYAVATQPSILHCTAAISAPHLSTRSLISNRSSHCFP</sequence>
<protein>
    <submittedName>
        <fullName evidence="1">Uncharacterized protein</fullName>
    </submittedName>
</protein>
<evidence type="ECO:0000313" key="2">
    <source>
        <dbReference type="Proteomes" id="UP000287651"/>
    </source>
</evidence>
<reference evidence="1 2" key="1">
    <citation type="journal article" date="2014" name="Agronomy (Basel)">
        <title>A Draft Genome Sequence for Ensete ventricosum, the Drought-Tolerant Tree Against Hunger.</title>
        <authorList>
            <person name="Harrison J."/>
            <person name="Moore K.A."/>
            <person name="Paszkiewicz K."/>
            <person name="Jones T."/>
            <person name="Grant M."/>
            <person name="Ambacheew D."/>
            <person name="Muzemil S."/>
            <person name="Studholme D.J."/>
        </authorList>
    </citation>
    <scope>NUCLEOTIDE SEQUENCE [LARGE SCALE GENOMIC DNA]</scope>
</reference>
<comment type="caution">
    <text evidence="1">The sequence shown here is derived from an EMBL/GenBank/DDBJ whole genome shotgun (WGS) entry which is preliminary data.</text>
</comment>
<name>A0A426ZDL7_ENSVE</name>
<gene>
    <name evidence="1" type="ORF">B296_00024379</name>
</gene>
<evidence type="ECO:0000313" key="1">
    <source>
        <dbReference type="EMBL" id="RRT62032.1"/>
    </source>
</evidence>
<organism evidence="1 2">
    <name type="scientific">Ensete ventricosum</name>
    <name type="common">Abyssinian banana</name>
    <name type="synonym">Musa ensete</name>
    <dbReference type="NCBI Taxonomy" id="4639"/>
    <lineage>
        <taxon>Eukaryota</taxon>
        <taxon>Viridiplantae</taxon>
        <taxon>Streptophyta</taxon>
        <taxon>Embryophyta</taxon>
        <taxon>Tracheophyta</taxon>
        <taxon>Spermatophyta</taxon>
        <taxon>Magnoliopsida</taxon>
        <taxon>Liliopsida</taxon>
        <taxon>Zingiberales</taxon>
        <taxon>Musaceae</taxon>
        <taxon>Ensete</taxon>
    </lineage>
</organism>
<proteinExistence type="predicted"/>
<dbReference type="Proteomes" id="UP000287651">
    <property type="component" value="Unassembled WGS sequence"/>
</dbReference>
<dbReference type="AlphaFoldDB" id="A0A426ZDL7"/>